<evidence type="ECO:0000256" key="8">
    <source>
        <dbReference type="HAMAP-Rule" id="MF_00420"/>
    </source>
</evidence>
<keyword evidence="3 8" id="KW-0479">Metal-binding</keyword>
<dbReference type="InterPro" id="IPR036676">
    <property type="entry name" value="PurM-like_C_sf"/>
</dbReference>
<evidence type="ECO:0000313" key="13">
    <source>
        <dbReference type="Proteomes" id="UP001317532"/>
    </source>
</evidence>
<feature type="domain" description="PurM-like C-terminal" evidence="10">
    <location>
        <begin position="214"/>
        <end position="376"/>
    </location>
</feature>
<gene>
    <name evidence="12" type="primary">purL2</name>
    <name evidence="8" type="synonym">purL</name>
    <name evidence="12" type="ORF">WPS_12310</name>
</gene>
<evidence type="ECO:0000259" key="9">
    <source>
        <dbReference type="Pfam" id="PF00586"/>
    </source>
</evidence>
<dbReference type="GO" id="GO:0000287">
    <property type="term" value="F:magnesium ion binding"/>
    <property type="evidence" value="ECO:0007669"/>
    <property type="project" value="UniProtKB-UniRule"/>
</dbReference>
<feature type="binding site" evidence="8">
    <location>
        <position position="563"/>
    </location>
    <ligand>
        <name>substrate</name>
    </ligand>
</feature>
<evidence type="ECO:0000256" key="2">
    <source>
        <dbReference type="ARBA" id="ARBA00022598"/>
    </source>
</evidence>
<comment type="pathway">
    <text evidence="8">Purine metabolism; IMP biosynthesis via de novo pathway; 5-amino-1-(5-phospho-D-ribosyl)imidazole from N(2)-formyl-N(1)-(5-phospho-D-ribosyl)glycinamide: step 1/2.</text>
</comment>
<dbReference type="CDD" id="cd02204">
    <property type="entry name" value="PurL_repeat2"/>
    <property type="match status" value="1"/>
</dbReference>
<dbReference type="NCBIfam" id="NF002290">
    <property type="entry name" value="PRK01213.1"/>
    <property type="match status" value="1"/>
</dbReference>
<comment type="subcellular location">
    <subcellularLocation>
        <location evidence="8">Cytoplasm</location>
    </subcellularLocation>
</comment>
<evidence type="ECO:0000256" key="3">
    <source>
        <dbReference type="ARBA" id="ARBA00022723"/>
    </source>
</evidence>
<evidence type="ECO:0000256" key="1">
    <source>
        <dbReference type="ARBA" id="ARBA00022490"/>
    </source>
</evidence>
<feature type="domain" description="PurM-like N-terminal" evidence="9">
    <location>
        <begin position="467"/>
        <end position="585"/>
    </location>
</feature>
<dbReference type="InterPro" id="IPR016188">
    <property type="entry name" value="PurM-like_N"/>
</dbReference>
<comment type="subunit">
    <text evidence="8">Monomer. Part of the FGAM synthase complex composed of 1 PurL, 1 PurQ and 2 PurS subunits.</text>
</comment>
<name>A0AAN2C8X9_UNVUL</name>
<dbReference type="Pfam" id="PF00586">
    <property type="entry name" value="AIRS"/>
    <property type="match status" value="2"/>
</dbReference>
<keyword evidence="1 8" id="KW-0963">Cytoplasm</keyword>
<keyword evidence="13" id="KW-1185">Reference proteome</keyword>
<dbReference type="SUPFAM" id="SSF56042">
    <property type="entry name" value="PurM C-terminal domain-like"/>
    <property type="match status" value="2"/>
</dbReference>
<dbReference type="SUPFAM" id="SSF55326">
    <property type="entry name" value="PurM N-terminal domain-like"/>
    <property type="match status" value="2"/>
</dbReference>
<feature type="binding site" evidence="8">
    <location>
        <position position="281"/>
    </location>
    <ligand>
        <name>Mg(2+)</name>
        <dbReference type="ChEBI" id="CHEBI:18420"/>
        <label>2</label>
    </ligand>
</feature>
<dbReference type="Proteomes" id="UP001317532">
    <property type="component" value="Chromosome"/>
</dbReference>
<dbReference type="InterPro" id="IPR010918">
    <property type="entry name" value="PurM-like_C_dom"/>
</dbReference>
<evidence type="ECO:0000256" key="4">
    <source>
        <dbReference type="ARBA" id="ARBA00022741"/>
    </source>
</evidence>
<comment type="caution">
    <text evidence="8">Lacks conserved residue(s) required for the propagation of feature annotation.</text>
</comment>
<feature type="domain" description="Phosphoribosylformylglycinamidine synthase linker" evidence="11">
    <location>
        <begin position="14"/>
        <end position="55"/>
    </location>
</feature>
<keyword evidence="4 8" id="KW-0547">Nucleotide-binding</keyword>
<feature type="binding site" evidence="8">
    <location>
        <position position="560"/>
    </location>
    <ligand>
        <name>ATP</name>
        <dbReference type="ChEBI" id="CHEBI:30616"/>
    </ligand>
</feature>
<dbReference type="InterPro" id="IPR041609">
    <property type="entry name" value="PurL_linker"/>
</dbReference>
<accession>A0AAN2C8X9</accession>
<reference evidence="12 13" key="1">
    <citation type="journal article" date="2022" name="ISME Commun">
        <title>Vulcanimicrobium alpinus gen. nov. sp. nov., the first cultivated representative of the candidate phylum 'Eremiobacterota', is a metabolically versatile aerobic anoxygenic phototroph.</title>
        <authorList>
            <person name="Yabe S."/>
            <person name="Muto K."/>
            <person name="Abe K."/>
            <person name="Yokota A."/>
            <person name="Staudigel H."/>
            <person name="Tebo B.M."/>
        </authorList>
    </citation>
    <scope>NUCLEOTIDE SEQUENCE [LARGE SCALE GENOMIC DNA]</scope>
    <source>
        <strain evidence="12 13">WC8-2</strain>
    </source>
</reference>
<protein>
    <recommendedName>
        <fullName evidence="8">Phosphoribosylformylglycinamidine synthase subunit PurL</fullName>
        <shortName evidence="8">FGAM synthase</shortName>
        <ecNumber evidence="8">6.3.5.3</ecNumber>
    </recommendedName>
    <alternativeName>
        <fullName evidence="8">Formylglycinamide ribonucleotide amidotransferase subunit II</fullName>
        <shortName evidence="8">FGAR amidotransferase II</shortName>
        <shortName evidence="8">FGAR-AT II</shortName>
    </alternativeName>
    <alternativeName>
        <fullName evidence="8">Glutamine amidotransferase PurL</fullName>
    </alternativeName>
    <alternativeName>
        <fullName evidence="8">Phosphoribosylformylglycinamidine synthase subunit II</fullName>
    </alternativeName>
</protein>
<dbReference type="EMBL" id="AP025523">
    <property type="protein sequence ID" value="BDE05955.1"/>
    <property type="molecule type" value="Genomic_DNA"/>
</dbReference>
<keyword evidence="2 8" id="KW-0436">Ligase</keyword>
<dbReference type="EC" id="6.3.5.3" evidence="8"/>
<dbReference type="AlphaFoldDB" id="A0AAN2C8X9"/>
<dbReference type="GO" id="GO:0006189">
    <property type="term" value="P:'de novo' IMP biosynthetic process"/>
    <property type="evidence" value="ECO:0007669"/>
    <property type="project" value="UniProtKB-UniRule"/>
</dbReference>
<evidence type="ECO:0000259" key="10">
    <source>
        <dbReference type="Pfam" id="PF02769"/>
    </source>
</evidence>
<feature type="binding site" evidence="8">
    <location>
        <position position="99"/>
    </location>
    <ligand>
        <name>Mg(2+)</name>
        <dbReference type="ChEBI" id="CHEBI:18420"/>
        <label>1</label>
    </ligand>
</feature>
<dbReference type="HAMAP" id="MF_00420">
    <property type="entry name" value="PurL_2"/>
    <property type="match status" value="1"/>
</dbReference>
<feature type="binding site" evidence="8">
    <location>
        <position position="523"/>
    </location>
    <ligand>
        <name>ATP</name>
        <dbReference type="ChEBI" id="CHEBI:30616"/>
    </ligand>
</feature>
<comment type="function">
    <text evidence="8">Part of the phosphoribosylformylglycinamidine synthase complex involved in the purines biosynthetic pathway. Catalyzes the ATP-dependent conversion of formylglycinamide ribonucleotide (FGAR) and glutamine to yield formylglycinamidine ribonucleotide (FGAM) and glutamate. The FGAM synthase complex is composed of three subunits. PurQ produces an ammonia molecule by converting glutamine to glutamate. PurL transfers the ammonia molecule to FGAR to form FGAM in an ATP-dependent manner. PurS interacts with PurQ and PurL and is thought to assist in the transfer of the ammonia molecule from PurQ to PurL.</text>
</comment>
<dbReference type="PANTHER" id="PTHR43555">
    <property type="entry name" value="PHOSPHORIBOSYLFORMYLGLYCINAMIDINE SYNTHASE SUBUNIT PURL"/>
    <property type="match status" value="1"/>
</dbReference>
<evidence type="ECO:0000256" key="5">
    <source>
        <dbReference type="ARBA" id="ARBA00022755"/>
    </source>
</evidence>
<feature type="active site" description="Proton acceptor" evidence="8">
    <location>
        <position position="101"/>
    </location>
</feature>
<dbReference type="InterPro" id="IPR010074">
    <property type="entry name" value="PRibForGlyAmidine_synth_PurL"/>
</dbReference>
<sequence length="767" mass="80526">MTAAAHDDAVALGRRLGVALSGDELHRIAAHLGRVPTPTELFAFDAQWSEHCSYKSSREHLKKLPTDGPSVLLGVGEDAGIVRLGEWQGETYGIVVAHESHNHPSQVVPFEGAATGIGGIVRDVLCMGAEVIGVADPLRFGRLENEHCRYVAQQVVDGIAAYGNAIGVPNVGGDVFFDDSFDDNVLVNVVALGLVKEKEIIHSRAPENSVGWDIVLVGKATDRSGFGGASFSSLTLDEDDAEQNKGAVQVPDPFLKNVIMRASYAVFAALREQKIVAGFKDLGAGGLAGCSAELCAAGGKGAEVELERVATAQRDLPPEVIAIGETQERLCWIVPPAFTPTLLAIYNEMYALPRVARGACAAVIGKVTDTRRYVARLHGETVMDVDLEFLTGGIRYSRPFTIAPPPVDDAAERDRELRDVAAAGHPTLGALLRDVLAHRDVCSRATIVWRYDGVVRGATSIPPGYADAGVLVPVAGAPLGAATAIGGNPRYGKIDARRAAQLAVVEAIGRVSAVGAIPAGLTDCLNFGDPTVPEQMGAFVAAVDGLADAARAFDVPFVSGNVSLYNRSSSGNHVAPSPIVACIGTLADVAVSATRGFKVPGAAIVVTAPLQDALGGSVIAERLALRTRALPRIDERRFAAECALVRAALERRVVASAHLVGDGGLLTAIAKMALASERGCGFRVDPKPLAEPLGHEVLWFAQTPAFVLEVVDADGFARLTAEMRVAAYDAGEVLADPVAAIGDERIAMAELREAWEAPLRDFYGAAA</sequence>
<feature type="binding site" evidence="8">
    <location>
        <position position="122"/>
    </location>
    <ligand>
        <name>substrate</name>
    </ligand>
</feature>
<feature type="domain" description="PurM-like N-terminal" evidence="9">
    <location>
        <begin position="76"/>
        <end position="195"/>
    </location>
</feature>
<evidence type="ECO:0000259" key="11">
    <source>
        <dbReference type="Pfam" id="PF18072"/>
    </source>
</evidence>
<feature type="binding site" evidence="8">
    <location>
        <position position="123"/>
    </location>
    <ligand>
        <name>Mg(2+)</name>
        <dbReference type="ChEBI" id="CHEBI:18420"/>
        <label>2</label>
    </ligand>
</feature>
<dbReference type="PANTHER" id="PTHR43555:SF1">
    <property type="entry name" value="PHOSPHORIBOSYLFORMYLGLYCINAMIDINE SYNTHASE SUBUNIT PURL"/>
    <property type="match status" value="1"/>
</dbReference>
<keyword evidence="5 8" id="KW-0658">Purine biosynthesis</keyword>
<feature type="binding site" evidence="8">
    <location>
        <begin position="100"/>
        <end position="103"/>
    </location>
    <ligand>
        <name>substrate</name>
    </ligand>
</feature>
<organism evidence="12 13">
    <name type="scientific">Vulcanimicrobium alpinum</name>
    <dbReference type="NCBI Taxonomy" id="3016050"/>
    <lineage>
        <taxon>Bacteria</taxon>
        <taxon>Bacillati</taxon>
        <taxon>Vulcanimicrobiota</taxon>
        <taxon>Vulcanimicrobiia</taxon>
        <taxon>Vulcanimicrobiales</taxon>
        <taxon>Vulcanimicrobiaceae</taxon>
        <taxon>Vulcanimicrobium</taxon>
    </lineage>
</organism>
<evidence type="ECO:0000313" key="12">
    <source>
        <dbReference type="EMBL" id="BDE05955.1"/>
    </source>
</evidence>
<evidence type="ECO:0000256" key="6">
    <source>
        <dbReference type="ARBA" id="ARBA00022840"/>
    </source>
</evidence>
<dbReference type="Pfam" id="PF02769">
    <property type="entry name" value="AIRS_C"/>
    <property type="match status" value="2"/>
</dbReference>
<feature type="binding site" evidence="8">
    <location>
        <position position="54"/>
    </location>
    <ligand>
        <name>ATP</name>
        <dbReference type="ChEBI" id="CHEBI:30616"/>
    </ligand>
</feature>
<dbReference type="Gene3D" id="3.90.650.10">
    <property type="entry name" value="PurM-like C-terminal domain"/>
    <property type="match status" value="2"/>
</dbReference>
<dbReference type="GO" id="GO:0005524">
    <property type="term" value="F:ATP binding"/>
    <property type="evidence" value="ECO:0007669"/>
    <property type="project" value="UniProtKB-UniRule"/>
</dbReference>
<dbReference type="Pfam" id="PF18072">
    <property type="entry name" value="FGAR-AT_linker"/>
    <property type="match status" value="1"/>
</dbReference>
<feature type="domain" description="PurM-like C-terminal" evidence="10">
    <location>
        <begin position="600"/>
        <end position="737"/>
    </location>
</feature>
<dbReference type="RefSeq" id="WP_317996962.1">
    <property type="nucleotide sequence ID" value="NZ_AP025523.1"/>
</dbReference>
<evidence type="ECO:0000256" key="7">
    <source>
        <dbReference type="ARBA" id="ARBA00022842"/>
    </source>
</evidence>
<dbReference type="Gene3D" id="3.30.1330.10">
    <property type="entry name" value="PurM-like, N-terminal domain"/>
    <property type="match status" value="2"/>
</dbReference>
<feature type="binding site" evidence="8">
    <location>
        <position position="249"/>
    </location>
    <ligand>
        <name>substrate</name>
    </ligand>
</feature>
<keyword evidence="7 8" id="KW-0460">Magnesium</keyword>
<proteinExistence type="inferred from homology"/>
<comment type="catalytic activity">
    <reaction evidence="8">
        <text>N(2)-formyl-N(1)-(5-phospho-beta-D-ribosyl)glycinamide + L-glutamine + ATP + H2O = 2-formamido-N(1)-(5-O-phospho-beta-D-ribosyl)acetamidine + L-glutamate + ADP + phosphate + H(+)</text>
        <dbReference type="Rhea" id="RHEA:17129"/>
        <dbReference type="ChEBI" id="CHEBI:15377"/>
        <dbReference type="ChEBI" id="CHEBI:15378"/>
        <dbReference type="ChEBI" id="CHEBI:29985"/>
        <dbReference type="ChEBI" id="CHEBI:30616"/>
        <dbReference type="ChEBI" id="CHEBI:43474"/>
        <dbReference type="ChEBI" id="CHEBI:58359"/>
        <dbReference type="ChEBI" id="CHEBI:147286"/>
        <dbReference type="ChEBI" id="CHEBI:147287"/>
        <dbReference type="ChEBI" id="CHEBI:456216"/>
        <dbReference type="EC" id="6.3.5.3"/>
    </reaction>
</comment>
<dbReference type="NCBIfam" id="TIGR01736">
    <property type="entry name" value="FGAM_synth_II"/>
    <property type="match status" value="1"/>
</dbReference>
<keyword evidence="6 8" id="KW-0067">ATP-binding</keyword>
<dbReference type="GO" id="GO:0004642">
    <property type="term" value="F:phosphoribosylformylglycinamidine synthase activity"/>
    <property type="evidence" value="ECO:0007669"/>
    <property type="project" value="UniProtKB-UniRule"/>
</dbReference>
<feature type="binding site" evidence="8">
    <location>
        <position position="561"/>
    </location>
    <ligand>
        <name>Mg(2+)</name>
        <dbReference type="ChEBI" id="CHEBI:18420"/>
        <label>1</label>
    </ligand>
</feature>
<dbReference type="GO" id="GO:0005737">
    <property type="term" value="C:cytoplasm"/>
    <property type="evidence" value="ECO:0007669"/>
    <property type="project" value="UniProtKB-SubCell"/>
</dbReference>
<dbReference type="InterPro" id="IPR036921">
    <property type="entry name" value="PurM-like_N_sf"/>
</dbReference>
<comment type="similarity">
    <text evidence="8">Belongs to the FGAMS family.</text>
</comment>
<dbReference type="KEGG" id="vab:WPS_12310"/>
<feature type="active site" evidence="8">
    <location>
        <position position="51"/>
    </location>
</feature>